<evidence type="ECO:0000256" key="1">
    <source>
        <dbReference type="SAM" id="Phobius"/>
    </source>
</evidence>
<evidence type="ECO:0000256" key="2">
    <source>
        <dbReference type="SAM" id="SignalP"/>
    </source>
</evidence>
<feature type="transmembrane region" description="Helical" evidence="1">
    <location>
        <begin position="163"/>
        <end position="189"/>
    </location>
</feature>
<protein>
    <submittedName>
        <fullName evidence="3">Uncharacterized protein</fullName>
    </submittedName>
</protein>
<dbReference type="KEGG" id="phet:94291292"/>
<keyword evidence="4" id="KW-1185">Reference proteome</keyword>
<dbReference type="PANTHER" id="PTHR40741">
    <property type="entry name" value="AMASTIN-RELATED"/>
    <property type="match status" value="1"/>
</dbReference>
<reference evidence="3 4" key="1">
    <citation type="submission" date="2021-02" db="EMBL/GenBank/DDBJ databases">
        <title>Porcisia hertigi Genome sequencing and assembly.</title>
        <authorList>
            <person name="Almutairi H."/>
            <person name="Gatherer D."/>
        </authorList>
    </citation>
    <scope>NUCLEOTIDE SEQUENCE [LARGE SCALE GENOMIC DNA]</scope>
    <source>
        <strain evidence="3 4">C119</strain>
    </source>
</reference>
<name>A0A836IFY8_9TRYP</name>
<keyword evidence="1" id="KW-0812">Transmembrane</keyword>
<organism evidence="3 4">
    <name type="scientific">Porcisia hertigi</name>
    <dbReference type="NCBI Taxonomy" id="2761500"/>
    <lineage>
        <taxon>Eukaryota</taxon>
        <taxon>Discoba</taxon>
        <taxon>Euglenozoa</taxon>
        <taxon>Kinetoplastea</taxon>
        <taxon>Metakinetoplastina</taxon>
        <taxon>Trypanosomatida</taxon>
        <taxon>Trypanosomatidae</taxon>
        <taxon>Leishmaniinae</taxon>
        <taxon>Porcisia</taxon>
    </lineage>
</organism>
<feature type="signal peptide" evidence="2">
    <location>
        <begin position="1"/>
        <end position="19"/>
    </location>
</feature>
<feature type="chain" id="PRO_5032884429" evidence="2">
    <location>
        <begin position="20"/>
        <end position="198"/>
    </location>
</feature>
<dbReference type="AlphaFoldDB" id="A0A836IFY8"/>
<evidence type="ECO:0000313" key="4">
    <source>
        <dbReference type="Proteomes" id="UP000674318"/>
    </source>
</evidence>
<feature type="transmembrane region" description="Helical" evidence="1">
    <location>
        <begin position="76"/>
        <end position="102"/>
    </location>
</feature>
<comment type="caution">
    <text evidence="3">The sequence shown here is derived from an EMBL/GenBank/DDBJ whole genome shotgun (WGS) entry which is preliminary data.</text>
</comment>
<sequence length="198" mass="21273">MKVCRVFFVLLLVLAAASATCSILFPQFRKTEGPEGNTKKTVYFWYQQNSSASPNAPNSEITRTYSKDLPCPQARLYFTIMAALSVSGAGLLGLSVLFAACWINARNAIALPVVSTFLTICACFCYGAILGLVVYTRKLTLCGDDPSARLALQADGFFFAEGFYLLCVATGSAFISAITGLVLCCIAVCSGRYSDKDV</sequence>
<proteinExistence type="predicted"/>
<dbReference type="PANTHER" id="PTHR40741:SF1">
    <property type="entry name" value="AMASTIN"/>
    <property type="match status" value="1"/>
</dbReference>
<evidence type="ECO:0000313" key="3">
    <source>
        <dbReference type="EMBL" id="KAG5508749.1"/>
    </source>
</evidence>
<keyword evidence="1" id="KW-0472">Membrane</keyword>
<accession>A0A836IFY8</accession>
<gene>
    <name evidence="3" type="ORF">JKF63_05247</name>
</gene>
<dbReference type="Proteomes" id="UP000674318">
    <property type="component" value="Unassembled WGS sequence"/>
</dbReference>
<dbReference type="EMBL" id="JAFJZO010000016">
    <property type="protein sequence ID" value="KAG5508749.1"/>
    <property type="molecule type" value="Genomic_DNA"/>
</dbReference>
<keyword evidence="1" id="KW-1133">Transmembrane helix</keyword>
<keyword evidence="2" id="KW-0732">Signal</keyword>
<dbReference type="RefSeq" id="XP_067758217.1">
    <property type="nucleotide sequence ID" value="XM_067901215.1"/>
</dbReference>
<dbReference type="OrthoDB" id="259689at2759"/>
<dbReference type="GeneID" id="94291292"/>
<feature type="transmembrane region" description="Helical" evidence="1">
    <location>
        <begin position="109"/>
        <end position="135"/>
    </location>
</feature>